<evidence type="ECO:0000313" key="1">
    <source>
        <dbReference type="EMBL" id="GIM44513.1"/>
    </source>
</evidence>
<dbReference type="EMBL" id="BOQE01000001">
    <property type="protein sequence ID" value="GIM44513.1"/>
    <property type="molecule type" value="Genomic_DNA"/>
</dbReference>
<dbReference type="RefSeq" id="WP_282197787.1">
    <property type="nucleotide sequence ID" value="NZ_BOQE01000001.1"/>
</dbReference>
<protein>
    <submittedName>
        <fullName evidence="1">Uncharacterized protein</fullName>
    </submittedName>
</protein>
<dbReference type="AlphaFoldDB" id="A0AAV4L9R8"/>
<organism evidence="1 2">
    <name type="scientific">Collibacillus ludicampi</name>
    <dbReference type="NCBI Taxonomy" id="2771369"/>
    <lineage>
        <taxon>Bacteria</taxon>
        <taxon>Bacillati</taxon>
        <taxon>Bacillota</taxon>
        <taxon>Bacilli</taxon>
        <taxon>Bacillales</taxon>
        <taxon>Alicyclobacillaceae</taxon>
        <taxon>Collibacillus</taxon>
    </lineage>
</organism>
<dbReference type="Proteomes" id="UP001057291">
    <property type="component" value="Unassembled WGS sequence"/>
</dbReference>
<keyword evidence="2" id="KW-1185">Reference proteome</keyword>
<evidence type="ECO:0000313" key="2">
    <source>
        <dbReference type="Proteomes" id="UP001057291"/>
    </source>
</evidence>
<accession>A0AAV4L9R8</accession>
<proteinExistence type="predicted"/>
<comment type="caution">
    <text evidence="1">The sequence shown here is derived from an EMBL/GenBank/DDBJ whole genome shotgun (WGS) entry which is preliminary data.</text>
</comment>
<reference evidence="1" key="1">
    <citation type="journal article" date="2023" name="Int. J. Syst. Evol. Microbiol.">
        <title>Collibacillus ludicampi gen. nov., sp. nov., a new soil bacterium of the family Alicyclobacillaceae.</title>
        <authorList>
            <person name="Jojima T."/>
            <person name="Ioku Y."/>
            <person name="Fukuta Y."/>
            <person name="Shirasaka N."/>
            <person name="Matsumura Y."/>
            <person name="Mori M."/>
        </authorList>
    </citation>
    <scope>NUCLEOTIDE SEQUENCE</scope>
    <source>
        <strain evidence="1">TP075</strain>
    </source>
</reference>
<gene>
    <name evidence="1" type="ORF">DNHGIG_00620</name>
</gene>
<name>A0AAV4L9R8_9BACL</name>
<sequence length="108" mass="12708">MRVKLINPEKANLVTSRQTQHRFDELGVCVVDGKYLDDIAMLIREHYCTPFELEDDGMEPKLYLIDFKQIMARGDHDDALVKEIEKVVKEYYQPFICKDGRLLLFKRG</sequence>